<evidence type="ECO:0000313" key="2">
    <source>
        <dbReference type="Proteomes" id="UP000030746"/>
    </source>
</evidence>
<organism evidence="1 2">
    <name type="scientific">Lottia gigantea</name>
    <name type="common">Giant owl limpet</name>
    <dbReference type="NCBI Taxonomy" id="225164"/>
    <lineage>
        <taxon>Eukaryota</taxon>
        <taxon>Metazoa</taxon>
        <taxon>Spiralia</taxon>
        <taxon>Lophotrochozoa</taxon>
        <taxon>Mollusca</taxon>
        <taxon>Gastropoda</taxon>
        <taxon>Patellogastropoda</taxon>
        <taxon>Lottioidea</taxon>
        <taxon>Lottiidae</taxon>
        <taxon>Lottia</taxon>
    </lineage>
</organism>
<dbReference type="Proteomes" id="UP000030746">
    <property type="component" value="Unassembled WGS sequence"/>
</dbReference>
<dbReference type="GeneID" id="20242462"/>
<protein>
    <submittedName>
        <fullName evidence="1">Uncharacterized protein</fullName>
    </submittedName>
</protein>
<dbReference type="HOGENOM" id="CLU_1176597_0_0_1"/>
<accession>V4CCL2</accession>
<reference evidence="1 2" key="1">
    <citation type="journal article" date="2013" name="Nature">
        <title>Insights into bilaterian evolution from three spiralian genomes.</title>
        <authorList>
            <person name="Simakov O."/>
            <person name="Marletaz F."/>
            <person name="Cho S.J."/>
            <person name="Edsinger-Gonzales E."/>
            <person name="Havlak P."/>
            <person name="Hellsten U."/>
            <person name="Kuo D.H."/>
            <person name="Larsson T."/>
            <person name="Lv J."/>
            <person name="Arendt D."/>
            <person name="Savage R."/>
            <person name="Osoegawa K."/>
            <person name="de Jong P."/>
            <person name="Grimwood J."/>
            <person name="Chapman J.A."/>
            <person name="Shapiro H."/>
            <person name="Aerts A."/>
            <person name="Otillar R.P."/>
            <person name="Terry A.Y."/>
            <person name="Boore J.L."/>
            <person name="Grigoriev I.V."/>
            <person name="Lindberg D.R."/>
            <person name="Seaver E.C."/>
            <person name="Weisblat D.A."/>
            <person name="Putnam N.H."/>
            <person name="Rokhsar D.S."/>
        </authorList>
    </citation>
    <scope>NUCLEOTIDE SEQUENCE [LARGE SCALE GENOMIC DNA]</scope>
</reference>
<gene>
    <name evidence="1" type="ORF">LOTGIDRAFT_173649</name>
</gene>
<evidence type="ECO:0000313" key="1">
    <source>
        <dbReference type="EMBL" id="ESO99639.1"/>
    </source>
</evidence>
<dbReference type="AlphaFoldDB" id="V4CCL2"/>
<dbReference type="RefSeq" id="XP_009049669.1">
    <property type="nucleotide sequence ID" value="XM_009051421.1"/>
</dbReference>
<dbReference type="CTD" id="20242462"/>
<name>V4CCL2_LOTGI</name>
<sequence length="236" mass="27499">MSGELVKNKMERRKCSNFLQNLSSDECQQEFQDFGLILKEGRIDDAVSYFTNVFHNVASDMIVKPLTSHKLRDQPEWWSVQCEQYKREKNRRLDVFRATNSKDDLAIYKKAKSNFKKICSNAKSAHQEKIKTVLTDNDQSPQDLWRNRINTFDDDFDLACSSQRRVVSPVTQVSDDDNSNNATVKRVNEESVDTIYSIDDSDNVFDIDVESQTEDKNDSKETECPVRNVFDFFYIE</sequence>
<dbReference type="EMBL" id="KB200983">
    <property type="protein sequence ID" value="ESO99639.1"/>
    <property type="molecule type" value="Genomic_DNA"/>
</dbReference>
<dbReference type="KEGG" id="lgi:LOTGIDRAFT_173649"/>
<keyword evidence="2" id="KW-1185">Reference proteome</keyword>
<proteinExistence type="predicted"/>